<dbReference type="NCBIfam" id="TIGR00730">
    <property type="entry name" value="Rossman fold protein, TIGR00730 family"/>
    <property type="match status" value="1"/>
</dbReference>
<dbReference type="GO" id="GO:0008714">
    <property type="term" value="F:AMP nucleosidase activity"/>
    <property type="evidence" value="ECO:0007669"/>
    <property type="project" value="UniProtKB-EC"/>
</dbReference>
<dbReference type="GO" id="GO:0009691">
    <property type="term" value="P:cytokinin biosynthetic process"/>
    <property type="evidence" value="ECO:0007669"/>
    <property type="project" value="UniProtKB-UniRule"/>
</dbReference>
<evidence type="ECO:0000256" key="2">
    <source>
        <dbReference type="ARBA" id="ARBA00006763"/>
    </source>
</evidence>
<dbReference type="SUPFAM" id="SSF102405">
    <property type="entry name" value="MCP/YpsA-like"/>
    <property type="match status" value="1"/>
</dbReference>
<comment type="catalytic activity">
    <reaction evidence="1">
        <text>AMP + H2O = D-ribose 5-phosphate + adenine</text>
        <dbReference type="Rhea" id="RHEA:20129"/>
        <dbReference type="ChEBI" id="CHEBI:15377"/>
        <dbReference type="ChEBI" id="CHEBI:16708"/>
        <dbReference type="ChEBI" id="CHEBI:78346"/>
        <dbReference type="ChEBI" id="CHEBI:456215"/>
        <dbReference type="EC" id="3.2.2.4"/>
    </reaction>
</comment>
<dbReference type="GO" id="GO:0005829">
    <property type="term" value="C:cytosol"/>
    <property type="evidence" value="ECO:0007669"/>
    <property type="project" value="TreeGrafter"/>
</dbReference>
<reference evidence="4 5" key="1">
    <citation type="submission" date="2016-03" db="EMBL/GenBank/DDBJ databases">
        <title>Acetic acid bacteria sequencing.</title>
        <authorList>
            <person name="Brandt J."/>
            <person name="Jakob F."/>
            <person name="Vogel R.F."/>
        </authorList>
    </citation>
    <scope>NUCLEOTIDE SEQUENCE [LARGE SCALE GENOMIC DNA]</scope>
    <source>
        <strain evidence="4 5">NBRC 101099</strain>
    </source>
</reference>
<evidence type="ECO:0000313" key="5">
    <source>
        <dbReference type="Proteomes" id="UP000188604"/>
    </source>
</evidence>
<dbReference type="Gene3D" id="3.40.50.450">
    <property type="match status" value="1"/>
</dbReference>
<keyword evidence="5" id="KW-1185">Reference proteome</keyword>
<keyword evidence="3" id="KW-0378">Hydrolase</keyword>
<evidence type="ECO:0000256" key="1">
    <source>
        <dbReference type="ARBA" id="ARBA00000274"/>
    </source>
</evidence>
<organism evidence="4 5">
    <name type="scientific">Neoasaia chiangmaiensis</name>
    <dbReference type="NCBI Taxonomy" id="320497"/>
    <lineage>
        <taxon>Bacteria</taxon>
        <taxon>Pseudomonadati</taxon>
        <taxon>Pseudomonadota</taxon>
        <taxon>Alphaproteobacteria</taxon>
        <taxon>Acetobacterales</taxon>
        <taxon>Acetobacteraceae</taxon>
        <taxon>Neoasaia</taxon>
    </lineage>
</organism>
<dbReference type="STRING" id="320497.A0U93_06905"/>
<protein>
    <recommendedName>
        <fullName evidence="3">Cytokinin riboside 5'-monophosphate phosphoribohydrolase</fullName>
        <ecNumber evidence="3">3.2.2.n1</ecNumber>
    </recommendedName>
</protein>
<dbReference type="InterPro" id="IPR031100">
    <property type="entry name" value="LOG_fam"/>
</dbReference>
<sequence length="193" mass="20320">MTIAAAAVFCGSRHGNAPFYAQAARDMGAGLARAGIRLIYGGGAVGLMGEVAGAALAAGGAVSGVIPDFLHTREVMHHGVTDLVVTTSMHERKALMFARAEAFLILPGGLGTFDELMEILTWRQLSLHDKPILIVDVGGWARHVVGALDAAIEQGFASPSARELYDVVPDVPTALSRLKHLPPSEPNIETARF</sequence>
<dbReference type="InterPro" id="IPR005269">
    <property type="entry name" value="LOG"/>
</dbReference>
<keyword evidence="3" id="KW-0203">Cytokinin biosynthesis</keyword>
<proteinExistence type="inferred from homology"/>
<dbReference type="PANTHER" id="PTHR31223:SF70">
    <property type="entry name" value="LOG FAMILY PROTEIN YJL055W"/>
    <property type="match status" value="1"/>
</dbReference>
<name>A0A1U9KPG7_9PROT</name>
<comment type="similarity">
    <text evidence="2 3">Belongs to the LOG family.</text>
</comment>
<evidence type="ECO:0000256" key="3">
    <source>
        <dbReference type="RuleBase" id="RU363015"/>
    </source>
</evidence>
<dbReference type="Proteomes" id="UP000188604">
    <property type="component" value="Chromosome"/>
</dbReference>
<dbReference type="KEGG" id="nch:A0U93_06905"/>
<dbReference type="EC" id="3.2.2.n1" evidence="3"/>
<dbReference type="EMBL" id="CP014691">
    <property type="protein sequence ID" value="AQS87704.1"/>
    <property type="molecule type" value="Genomic_DNA"/>
</dbReference>
<evidence type="ECO:0000313" key="4">
    <source>
        <dbReference type="EMBL" id="AQS87704.1"/>
    </source>
</evidence>
<dbReference type="OrthoDB" id="9801098at2"/>
<dbReference type="Pfam" id="PF03641">
    <property type="entry name" value="Lysine_decarbox"/>
    <property type="match status" value="1"/>
</dbReference>
<gene>
    <name evidence="4" type="ORF">A0U93_06905</name>
</gene>
<dbReference type="RefSeq" id="WP_077806696.1">
    <property type="nucleotide sequence ID" value="NZ_BJXS01000002.1"/>
</dbReference>
<dbReference type="AlphaFoldDB" id="A0A1U9KPG7"/>
<dbReference type="PANTHER" id="PTHR31223">
    <property type="entry name" value="LOG FAMILY PROTEIN YJL055W"/>
    <property type="match status" value="1"/>
</dbReference>
<accession>A0A1U9KPG7</accession>